<dbReference type="InterPro" id="IPR034804">
    <property type="entry name" value="SQR/QFR_C/D"/>
</dbReference>
<evidence type="ECO:0000256" key="8">
    <source>
        <dbReference type="ARBA" id="ARBA00023136"/>
    </source>
</evidence>
<dbReference type="GO" id="GO:0009055">
    <property type="term" value="F:electron transfer activity"/>
    <property type="evidence" value="ECO:0007669"/>
    <property type="project" value="InterPro"/>
</dbReference>
<keyword evidence="3" id="KW-0349">Heme</keyword>
<accession>A0AAV3Q7U1</accession>
<comment type="subunit">
    <text evidence="2">Component of complex II composed of eight subunits in plants: four classical SDH subunits SDH1, SDH2, SDH3 and SDH4 (a flavoprotein (FP), an iron-sulfur protein (IP), and a cytochrome b composed of a large and a small subunit.), as well as four subunits unknown in mitochondria from bacteria and heterotrophic eukaryotes.</text>
</comment>
<proteinExistence type="predicted"/>
<dbReference type="InterPro" id="IPR014314">
    <property type="entry name" value="Succ_DH_cytb556"/>
</dbReference>
<dbReference type="EMBL" id="BAABME010003617">
    <property type="protein sequence ID" value="GAA0159491.1"/>
    <property type="molecule type" value="Genomic_DNA"/>
</dbReference>
<dbReference type="AlphaFoldDB" id="A0AAV3Q7U1"/>
<dbReference type="GO" id="GO:0045273">
    <property type="term" value="C:respiratory chain complex II (succinate dehydrogenase)"/>
    <property type="evidence" value="ECO:0007669"/>
    <property type="project" value="UniProtKB-ARBA"/>
</dbReference>
<comment type="subcellular location">
    <subcellularLocation>
        <location evidence="1">Mitochondrion inner membrane</location>
        <topology evidence="1">Single-pass membrane protein</topology>
    </subcellularLocation>
</comment>
<evidence type="ECO:0000256" key="6">
    <source>
        <dbReference type="ARBA" id="ARBA00022989"/>
    </source>
</evidence>
<dbReference type="CDD" id="cd03499">
    <property type="entry name" value="SQR_TypeC_SdhC"/>
    <property type="match status" value="1"/>
</dbReference>
<organism evidence="10 11">
    <name type="scientific">Lithospermum erythrorhizon</name>
    <name type="common">Purple gromwell</name>
    <name type="synonym">Lithospermum officinale var. erythrorhizon</name>
    <dbReference type="NCBI Taxonomy" id="34254"/>
    <lineage>
        <taxon>Eukaryota</taxon>
        <taxon>Viridiplantae</taxon>
        <taxon>Streptophyta</taxon>
        <taxon>Embryophyta</taxon>
        <taxon>Tracheophyta</taxon>
        <taxon>Spermatophyta</taxon>
        <taxon>Magnoliopsida</taxon>
        <taxon>eudicotyledons</taxon>
        <taxon>Gunneridae</taxon>
        <taxon>Pentapetalae</taxon>
        <taxon>asterids</taxon>
        <taxon>lamiids</taxon>
        <taxon>Boraginales</taxon>
        <taxon>Boraginaceae</taxon>
        <taxon>Boraginoideae</taxon>
        <taxon>Lithospermeae</taxon>
        <taxon>Lithospermum</taxon>
    </lineage>
</organism>
<feature type="transmembrane region" description="Helical" evidence="9">
    <location>
        <begin position="118"/>
        <end position="138"/>
    </location>
</feature>
<evidence type="ECO:0000256" key="3">
    <source>
        <dbReference type="ARBA" id="ARBA00022617"/>
    </source>
</evidence>
<gene>
    <name evidence="10" type="ORF">LIER_16251</name>
</gene>
<dbReference type="GO" id="GO:0006099">
    <property type="term" value="P:tricarboxylic acid cycle"/>
    <property type="evidence" value="ECO:0007669"/>
    <property type="project" value="InterPro"/>
</dbReference>
<evidence type="ECO:0000256" key="4">
    <source>
        <dbReference type="ARBA" id="ARBA00022692"/>
    </source>
</evidence>
<keyword evidence="11" id="KW-1185">Reference proteome</keyword>
<dbReference type="Proteomes" id="UP001454036">
    <property type="component" value="Unassembled WGS sequence"/>
</dbReference>
<dbReference type="GO" id="GO:0046872">
    <property type="term" value="F:metal ion binding"/>
    <property type="evidence" value="ECO:0007669"/>
    <property type="project" value="UniProtKB-KW"/>
</dbReference>
<evidence type="ECO:0000256" key="5">
    <source>
        <dbReference type="ARBA" id="ARBA00022723"/>
    </source>
</evidence>
<dbReference type="Pfam" id="PF01127">
    <property type="entry name" value="Sdh_cyt"/>
    <property type="match status" value="1"/>
</dbReference>
<dbReference type="PANTHER" id="PTHR10978:SF5">
    <property type="entry name" value="SUCCINATE DEHYDROGENASE CYTOCHROME B560 SUBUNIT, MITOCHONDRIAL"/>
    <property type="match status" value="1"/>
</dbReference>
<keyword evidence="8 9" id="KW-0472">Membrane</keyword>
<evidence type="ECO:0000313" key="11">
    <source>
        <dbReference type="Proteomes" id="UP001454036"/>
    </source>
</evidence>
<keyword evidence="6 9" id="KW-1133">Transmembrane helix</keyword>
<evidence type="ECO:0000256" key="7">
    <source>
        <dbReference type="ARBA" id="ARBA00023004"/>
    </source>
</evidence>
<evidence type="ECO:0008006" key="12">
    <source>
        <dbReference type="Google" id="ProtNLM"/>
    </source>
</evidence>
<keyword evidence="5" id="KW-0479">Metal-binding</keyword>
<dbReference type="InterPro" id="IPR000701">
    <property type="entry name" value="SuccDH_FuR_B_TM-su"/>
</dbReference>
<reference evidence="10 11" key="1">
    <citation type="submission" date="2024-01" db="EMBL/GenBank/DDBJ databases">
        <title>The complete chloroplast genome sequence of Lithospermum erythrorhizon: insights into the phylogenetic relationship among Boraginaceae species and the maternal lineages of purple gromwells.</title>
        <authorList>
            <person name="Okada T."/>
            <person name="Watanabe K."/>
        </authorList>
    </citation>
    <scope>NUCLEOTIDE SEQUENCE [LARGE SCALE GENOMIC DNA]</scope>
</reference>
<dbReference type="GO" id="GO:0006121">
    <property type="term" value="P:mitochondrial electron transport, succinate to ubiquinone"/>
    <property type="evidence" value="ECO:0007669"/>
    <property type="project" value="TreeGrafter"/>
</dbReference>
<keyword evidence="4 9" id="KW-0812">Transmembrane</keyword>
<keyword evidence="7" id="KW-0408">Iron</keyword>
<dbReference type="SUPFAM" id="SSF81343">
    <property type="entry name" value="Fumarate reductase respiratory complex transmembrane subunits"/>
    <property type="match status" value="1"/>
</dbReference>
<comment type="caution">
    <text evidence="10">The sequence shown here is derived from an EMBL/GenBank/DDBJ whole genome shotgun (WGS) entry which is preliminary data.</text>
</comment>
<name>A0AAV3Q7U1_LITER</name>
<sequence length="198" mass="22052">MGQLPMAPHAEGAYTFPSSASRFTGFQKRFFSHSTLSENETKMNVPETKRPSFGLKAYGNFSFSDVVSCHNKTLLAKSRPYHSVSAEKEGENSTVKTLRPLSPHLAIYQPLANSMSSILNRISAVTLVLACLGPYLWLNIASIGFTYSNFYLFSFYASNFVVISAELTALAFIYHLYQSILHLVADFSGKLPITKRMK</sequence>
<evidence type="ECO:0000313" key="10">
    <source>
        <dbReference type="EMBL" id="GAA0159491.1"/>
    </source>
</evidence>
<dbReference type="GO" id="GO:0005743">
    <property type="term" value="C:mitochondrial inner membrane"/>
    <property type="evidence" value="ECO:0007669"/>
    <property type="project" value="UniProtKB-SubCell"/>
</dbReference>
<dbReference type="Gene3D" id="1.20.1300.10">
    <property type="entry name" value="Fumarate reductase/succinate dehydrogenase, transmembrane subunit"/>
    <property type="match status" value="1"/>
</dbReference>
<feature type="transmembrane region" description="Helical" evidence="9">
    <location>
        <begin position="150"/>
        <end position="174"/>
    </location>
</feature>
<protein>
    <recommendedName>
        <fullName evidence="12">Succinate dehydrogenase subunit 3</fullName>
    </recommendedName>
</protein>
<dbReference type="PANTHER" id="PTHR10978">
    <property type="entry name" value="SUCCINATE DEHYDROGENASE CYTOCHROME B560 SUBUNIT"/>
    <property type="match status" value="1"/>
</dbReference>
<evidence type="ECO:0000256" key="1">
    <source>
        <dbReference type="ARBA" id="ARBA00004434"/>
    </source>
</evidence>
<evidence type="ECO:0000256" key="9">
    <source>
        <dbReference type="SAM" id="Phobius"/>
    </source>
</evidence>
<evidence type="ECO:0000256" key="2">
    <source>
        <dbReference type="ARBA" id="ARBA00011313"/>
    </source>
</evidence>